<keyword evidence="3" id="KW-1185">Reference proteome</keyword>
<dbReference type="AlphaFoldDB" id="A0AAE1AVM1"/>
<sequence length="107" mass="11506">MLLLKKTKYISVLLIKKSGRSVLLRGAIVSGDVPFIGPEEVREGQVGEIYGRRGGGEEGEWGGSSSDKSLSCPLHLDVLSSRFRQSELAGDLHSSSVPSSRGSCLFR</sequence>
<comment type="caution">
    <text evidence="2">The sequence shown here is derived from an EMBL/GenBank/DDBJ whole genome shotgun (WGS) entry which is preliminary data.</text>
</comment>
<organism evidence="2 3">
    <name type="scientific">Elysia crispata</name>
    <name type="common">lettuce slug</name>
    <dbReference type="NCBI Taxonomy" id="231223"/>
    <lineage>
        <taxon>Eukaryota</taxon>
        <taxon>Metazoa</taxon>
        <taxon>Spiralia</taxon>
        <taxon>Lophotrochozoa</taxon>
        <taxon>Mollusca</taxon>
        <taxon>Gastropoda</taxon>
        <taxon>Heterobranchia</taxon>
        <taxon>Euthyneura</taxon>
        <taxon>Panpulmonata</taxon>
        <taxon>Sacoglossa</taxon>
        <taxon>Placobranchoidea</taxon>
        <taxon>Plakobranchidae</taxon>
        <taxon>Elysia</taxon>
    </lineage>
</organism>
<feature type="compositionally biased region" description="Polar residues" evidence="1">
    <location>
        <begin position="93"/>
        <end position="107"/>
    </location>
</feature>
<gene>
    <name evidence="2" type="ORF">RRG08_054422</name>
</gene>
<evidence type="ECO:0000256" key="1">
    <source>
        <dbReference type="SAM" id="MobiDB-lite"/>
    </source>
</evidence>
<feature type="region of interest" description="Disordered" evidence="1">
    <location>
        <begin position="87"/>
        <end position="107"/>
    </location>
</feature>
<reference evidence="2" key="1">
    <citation type="journal article" date="2023" name="G3 (Bethesda)">
        <title>A reference genome for the long-term kleptoplast-retaining sea slug Elysia crispata morphotype clarki.</title>
        <authorList>
            <person name="Eastman K.E."/>
            <person name="Pendleton A.L."/>
            <person name="Shaikh M.A."/>
            <person name="Suttiyut T."/>
            <person name="Ogas R."/>
            <person name="Tomko P."/>
            <person name="Gavelis G."/>
            <person name="Widhalm J.R."/>
            <person name="Wisecaver J.H."/>
        </authorList>
    </citation>
    <scope>NUCLEOTIDE SEQUENCE</scope>
    <source>
        <strain evidence="2">ECLA1</strain>
    </source>
</reference>
<evidence type="ECO:0000313" key="3">
    <source>
        <dbReference type="Proteomes" id="UP001283361"/>
    </source>
</evidence>
<evidence type="ECO:0000313" key="2">
    <source>
        <dbReference type="EMBL" id="KAK3794783.1"/>
    </source>
</evidence>
<accession>A0AAE1AVM1</accession>
<proteinExistence type="predicted"/>
<name>A0AAE1AVM1_9GAST</name>
<protein>
    <submittedName>
        <fullName evidence="2">Uncharacterized protein</fullName>
    </submittedName>
</protein>
<dbReference type="EMBL" id="JAWDGP010001092">
    <property type="protein sequence ID" value="KAK3794783.1"/>
    <property type="molecule type" value="Genomic_DNA"/>
</dbReference>
<dbReference type="Proteomes" id="UP001283361">
    <property type="component" value="Unassembled WGS sequence"/>
</dbReference>